<name>D3PB59_DEFDS</name>
<evidence type="ECO:0000313" key="3">
    <source>
        <dbReference type="EMBL" id="BAI79832.1"/>
    </source>
</evidence>
<dbReference type="EMBL" id="AP011529">
    <property type="protein sequence ID" value="BAI79832.1"/>
    <property type="molecule type" value="Genomic_DNA"/>
</dbReference>
<dbReference type="HOGENOM" id="CLU_065962_0_0_0"/>
<organism evidence="3 4">
    <name type="scientific">Deferribacter desulfuricans (strain DSM 14783 / JCM 11476 / NBRC 101012 / SSM1)</name>
    <dbReference type="NCBI Taxonomy" id="639282"/>
    <lineage>
        <taxon>Bacteria</taxon>
        <taxon>Pseudomonadati</taxon>
        <taxon>Deferribacterota</taxon>
        <taxon>Deferribacteres</taxon>
        <taxon>Deferribacterales</taxon>
        <taxon>Deferribacteraceae</taxon>
        <taxon>Deferribacter</taxon>
    </lineage>
</organism>
<dbReference type="KEGG" id="ddf:DEFDS_0331"/>
<dbReference type="PANTHER" id="PTHR43630">
    <property type="entry name" value="POLY-BETA-1,6-N-ACETYL-D-GLUCOSAMINE SYNTHASE"/>
    <property type="match status" value="1"/>
</dbReference>
<dbReference type="Gene3D" id="3.90.550.10">
    <property type="entry name" value="Spore Coat Polysaccharide Biosynthesis Protein SpsA, Chain A"/>
    <property type="match status" value="1"/>
</dbReference>
<sequence length="271" mass="32138">MQTIYRIFRFKFMKKISVTIITINEEDNIERCLKSLDFADEIIVVDSGSKDKTIEIAKKYTDKIYFKDFNGYGEQKNYAASLARNDLIFSIDADEEVSDDLKRYLLEQLDTVFSKGFSAIAIPRRTYYLGKFIKNSGWYPDYKVRIYNKNKCYWDNKKVHESLNCEGKVFYVPKGMDLYHYSYRDISDHINKVNKYTSLFVSGNKDMGFISICFKLFTKPLLKFFKMYLLKYGFLEGNRGFIIAIIGSFYEFLKYAKLLERKIYNKDFKGY</sequence>
<gene>
    <name evidence="3" type="ordered locus">DEFDS_0331</name>
</gene>
<evidence type="ECO:0000259" key="2">
    <source>
        <dbReference type="Pfam" id="PF00535"/>
    </source>
</evidence>
<dbReference type="Pfam" id="PF00535">
    <property type="entry name" value="Glycos_transf_2"/>
    <property type="match status" value="1"/>
</dbReference>
<dbReference type="PANTHER" id="PTHR43630:SF2">
    <property type="entry name" value="GLYCOSYLTRANSFERASE"/>
    <property type="match status" value="1"/>
</dbReference>
<feature type="domain" description="Glycosyltransferase 2-like" evidence="2">
    <location>
        <begin position="17"/>
        <end position="111"/>
    </location>
</feature>
<evidence type="ECO:0000256" key="1">
    <source>
        <dbReference type="ARBA" id="ARBA00038494"/>
    </source>
</evidence>
<dbReference type="InterPro" id="IPR001173">
    <property type="entry name" value="Glyco_trans_2-like"/>
</dbReference>
<dbReference type="CDD" id="cd02511">
    <property type="entry name" value="Beta4Glucosyltransferase"/>
    <property type="match status" value="1"/>
</dbReference>
<dbReference type="Proteomes" id="UP000001520">
    <property type="component" value="Chromosome"/>
</dbReference>
<dbReference type="CAZy" id="GT2">
    <property type="family name" value="Glycosyltransferase Family 2"/>
</dbReference>
<comment type="similarity">
    <text evidence="1">Belongs to the glycosyltransferase 2 family. WaaE/KdtX subfamily.</text>
</comment>
<dbReference type="AlphaFoldDB" id="D3PB59"/>
<accession>D3PB59</accession>
<proteinExistence type="inferred from homology"/>
<dbReference type="InterPro" id="IPR029044">
    <property type="entry name" value="Nucleotide-diphossugar_trans"/>
</dbReference>
<keyword evidence="4" id="KW-1185">Reference proteome</keyword>
<dbReference type="SUPFAM" id="SSF53448">
    <property type="entry name" value="Nucleotide-diphospho-sugar transferases"/>
    <property type="match status" value="1"/>
</dbReference>
<protein>
    <submittedName>
        <fullName evidence="3">Glycosyl transferase</fullName>
    </submittedName>
</protein>
<dbReference type="STRING" id="639282.DEFDS_0331"/>
<dbReference type="GO" id="GO:0016740">
    <property type="term" value="F:transferase activity"/>
    <property type="evidence" value="ECO:0007669"/>
    <property type="project" value="UniProtKB-KW"/>
</dbReference>
<dbReference type="eggNOG" id="COG0463">
    <property type="taxonomic scope" value="Bacteria"/>
</dbReference>
<evidence type="ECO:0000313" key="4">
    <source>
        <dbReference type="Proteomes" id="UP000001520"/>
    </source>
</evidence>
<reference evidence="3 4" key="1">
    <citation type="journal article" date="2010" name="DNA Res.">
        <title>Bacterial lifestyle in a deep-sea hydrothermal vent chimney revealed by the genome sequence of the thermophilic bacterium Deferribacter desulfuricans SSM1.</title>
        <authorList>
            <person name="Takaki Y."/>
            <person name="Shimamura S."/>
            <person name="Nakagawa S."/>
            <person name="Fukuhara Y."/>
            <person name="Horikawa H."/>
            <person name="Ankai A."/>
            <person name="Harada T."/>
            <person name="Hosoyama A."/>
            <person name="Oguchi A."/>
            <person name="Fukui S."/>
            <person name="Fujita N."/>
            <person name="Takami H."/>
            <person name="Takai K."/>
        </authorList>
    </citation>
    <scope>NUCLEOTIDE SEQUENCE [LARGE SCALE GENOMIC DNA]</scope>
    <source>
        <strain evidence="4">DSM 14783 / JCM 11476 / NBRC 101012 / SSM1</strain>
    </source>
</reference>
<keyword evidence="3" id="KW-0808">Transferase</keyword>